<evidence type="ECO:0000313" key="1">
    <source>
        <dbReference type="EMBL" id="GFY79641.1"/>
    </source>
</evidence>
<protein>
    <submittedName>
        <fullName evidence="1">Uncharacterized protein</fullName>
    </submittedName>
</protein>
<sequence length="78" mass="9141">MKVLIKFFTLGHLTVVDLRSQFPLRLLTLIVLHRQSHFKWCYILSLWIPTDTVFSNEFLLSHGAEVSDLRIGAQDPWM</sequence>
<dbReference type="Proteomes" id="UP000886998">
    <property type="component" value="Unassembled WGS sequence"/>
</dbReference>
<accession>A0A8X7CSS0</accession>
<dbReference type="AlphaFoldDB" id="A0A8X7CSS0"/>
<organism evidence="1 2">
    <name type="scientific">Trichonephila inaurata madagascariensis</name>
    <dbReference type="NCBI Taxonomy" id="2747483"/>
    <lineage>
        <taxon>Eukaryota</taxon>
        <taxon>Metazoa</taxon>
        <taxon>Ecdysozoa</taxon>
        <taxon>Arthropoda</taxon>
        <taxon>Chelicerata</taxon>
        <taxon>Arachnida</taxon>
        <taxon>Araneae</taxon>
        <taxon>Araneomorphae</taxon>
        <taxon>Entelegynae</taxon>
        <taxon>Araneoidea</taxon>
        <taxon>Nephilidae</taxon>
        <taxon>Trichonephila</taxon>
        <taxon>Trichonephila inaurata</taxon>
    </lineage>
</organism>
<name>A0A8X7CSS0_9ARAC</name>
<evidence type="ECO:0000313" key="2">
    <source>
        <dbReference type="Proteomes" id="UP000886998"/>
    </source>
</evidence>
<comment type="caution">
    <text evidence="1">The sequence shown here is derived from an EMBL/GenBank/DDBJ whole genome shotgun (WGS) entry which is preliminary data.</text>
</comment>
<proteinExistence type="predicted"/>
<dbReference type="EMBL" id="BMAV01023713">
    <property type="protein sequence ID" value="GFY79641.1"/>
    <property type="molecule type" value="Genomic_DNA"/>
</dbReference>
<keyword evidence="2" id="KW-1185">Reference proteome</keyword>
<reference evidence="1" key="1">
    <citation type="submission" date="2020-08" db="EMBL/GenBank/DDBJ databases">
        <title>Multicomponent nature underlies the extraordinary mechanical properties of spider dragline silk.</title>
        <authorList>
            <person name="Kono N."/>
            <person name="Nakamura H."/>
            <person name="Mori M."/>
            <person name="Yoshida Y."/>
            <person name="Ohtoshi R."/>
            <person name="Malay A.D."/>
            <person name="Moran D.A.P."/>
            <person name="Tomita M."/>
            <person name="Numata K."/>
            <person name="Arakawa K."/>
        </authorList>
    </citation>
    <scope>NUCLEOTIDE SEQUENCE</scope>
</reference>
<gene>
    <name evidence="1" type="ORF">TNIN_112951</name>
</gene>